<evidence type="ECO:0000256" key="1">
    <source>
        <dbReference type="ARBA" id="ARBA00022801"/>
    </source>
</evidence>
<gene>
    <name evidence="14" type="ORF">CVLEPA_LOCUS27775</name>
</gene>
<evidence type="ECO:0000256" key="5">
    <source>
        <dbReference type="ARBA" id="ARBA00040549"/>
    </source>
</evidence>
<dbReference type="PROSITE" id="PS50103">
    <property type="entry name" value="ZF_C3H1"/>
    <property type="match status" value="1"/>
</dbReference>
<dbReference type="InterPro" id="IPR025202">
    <property type="entry name" value="PLD-like_dom"/>
</dbReference>
<evidence type="ECO:0000256" key="4">
    <source>
        <dbReference type="ARBA" id="ARBA00038012"/>
    </source>
</evidence>
<dbReference type="SMART" id="SM00155">
    <property type="entry name" value="PLDc"/>
    <property type="match status" value="1"/>
</dbReference>
<keyword evidence="11" id="KW-0863">Zinc-finger</keyword>
<keyword evidence="11" id="KW-0479">Metal-binding</keyword>
<dbReference type="PROSITE" id="PS50035">
    <property type="entry name" value="PLD"/>
    <property type="match status" value="1"/>
</dbReference>
<evidence type="ECO:0000256" key="9">
    <source>
        <dbReference type="ARBA" id="ARBA00043167"/>
    </source>
</evidence>
<feature type="zinc finger region" description="C3H1-type" evidence="11">
    <location>
        <begin position="40"/>
        <end position="68"/>
    </location>
</feature>
<dbReference type="InterPro" id="IPR051406">
    <property type="entry name" value="PLD_domain"/>
</dbReference>
<feature type="domain" description="C3H1-type" evidence="13">
    <location>
        <begin position="40"/>
        <end position="68"/>
    </location>
</feature>
<dbReference type="InterPro" id="IPR000571">
    <property type="entry name" value="Znf_CCCH"/>
</dbReference>
<evidence type="ECO:0000313" key="15">
    <source>
        <dbReference type="Proteomes" id="UP001642483"/>
    </source>
</evidence>
<dbReference type="EMBL" id="CAWYQH010000141">
    <property type="protein sequence ID" value="CAK8694407.1"/>
    <property type="molecule type" value="Genomic_DNA"/>
</dbReference>
<accession>A0ABP0GS36</accession>
<evidence type="ECO:0000259" key="13">
    <source>
        <dbReference type="PROSITE" id="PS50103"/>
    </source>
</evidence>
<evidence type="ECO:0000256" key="10">
    <source>
        <dbReference type="ARBA" id="ARBA00048101"/>
    </source>
</evidence>
<dbReference type="PANTHER" id="PTHR43856:SF1">
    <property type="entry name" value="MITOCHONDRIAL CARDIOLIPIN HYDROLASE"/>
    <property type="match status" value="1"/>
</dbReference>
<dbReference type="SUPFAM" id="SSF56024">
    <property type="entry name" value="Phospholipase D/nuclease"/>
    <property type="match status" value="1"/>
</dbReference>
<dbReference type="Gene3D" id="3.30.870.10">
    <property type="entry name" value="Endonuclease Chain A"/>
    <property type="match status" value="1"/>
</dbReference>
<evidence type="ECO:0000256" key="6">
    <source>
        <dbReference type="ARBA" id="ARBA00041680"/>
    </source>
</evidence>
<evidence type="ECO:0000256" key="11">
    <source>
        <dbReference type="PROSITE-ProRule" id="PRU00723"/>
    </source>
</evidence>
<evidence type="ECO:0000256" key="7">
    <source>
        <dbReference type="ARBA" id="ARBA00042226"/>
    </source>
</evidence>
<evidence type="ECO:0000313" key="14">
    <source>
        <dbReference type="EMBL" id="CAK8694407.1"/>
    </source>
</evidence>
<keyword evidence="1" id="KW-0378">Hydrolase</keyword>
<comment type="catalytic activity">
    <reaction evidence="10">
        <text>a cardiolipin + H2O = a 1,2-diacyl-sn-glycero-3-phospho-(1'-sn-glycerol) + a 1,2-diacyl-sn-glycero-3-phosphate + H(+)</text>
        <dbReference type="Rhea" id="RHEA:44884"/>
        <dbReference type="ChEBI" id="CHEBI:15377"/>
        <dbReference type="ChEBI" id="CHEBI:15378"/>
        <dbReference type="ChEBI" id="CHEBI:58608"/>
        <dbReference type="ChEBI" id="CHEBI:62237"/>
        <dbReference type="ChEBI" id="CHEBI:64716"/>
    </reaction>
    <physiologicalReaction direction="left-to-right" evidence="10">
        <dbReference type="Rhea" id="RHEA:44885"/>
    </physiologicalReaction>
</comment>
<dbReference type="Pfam" id="PF13091">
    <property type="entry name" value="PLDc_2"/>
    <property type="match status" value="1"/>
</dbReference>
<keyword evidence="15" id="KW-1185">Reference proteome</keyword>
<dbReference type="PANTHER" id="PTHR43856">
    <property type="entry name" value="CARDIOLIPIN HYDROLASE"/>
    <property type="match status" value="1"/>
</dbReference>
<evidence type="ECO:0000259" key="12">
    <source>
        <dbReference type="PROSITE" id="PS50035"/>
    </source>
</evidence>
<feature type="domain" description="PLD phosphodiesterase" evidence="12">
    <location>
        <begin position="142"/>
        <end position="169"/>
    </location>
</feature>
<proteinExistence type="inferred from homology"/>
<name>A0ABP0GS36_CLALP</name>
<comment type="caution">
    <text evidence="14">The sequence shown here is derived from an EMBL/GenBank/DDBJ whole genome shotgun (WGS) entry which is preliminary data.</text>
</comment>
<organism evidence="14 15">
    <name type="scientific">Clavelina lepadiformis</name>
    <name type="common">Light-bulb sea squirt</name>
    <name type="synonym">Ascidia lepadiformis</name>
    <dbReference type="NCBI Taxonomy" id="159417"/>
    <lineage>
        <taxon>Eukaryota</taxon>
        <taxon>Metazoa</taxon>
        <taxon>Chordata</taxon>
        <taxon>Tunicata</taxon>
        <taxon>Ascidiacea</taxon>
        <taxon>Aplousobranchia</taxon>
        <taxon>Clavelinidae</taxon>
        <taxon>Clavelina</taxon>
    </lineage>
</organism>
<keyword evidence="11" id="KW-0862">Zinc</keyword>
<comment type="similarity">
    <text evidence="4">Belongs to the phospholipase D family. MitoPLD/Zucchini subfamily.</text>
</comment>
<evidence type="ECO:0000256" key="8">
    <source>
        <dbReference type="ARBA" id="ARBA00043135"/>
    </source>
</evidence>
<evidence type="ECO:0000256" key="2">
    <source>
        <dbReference type="ARBA" id="ARBA00022963"/>
    </source>
</evidence>
<dbReference type="Proteomes" id="UP001642483">
    <property type="component" value="Unassembled WGS sequence"/>
</dbReference>
<protein>
    <recommendedName>
        <fullName evidence="5">Mitochondrial cardiolipin hydrolase</fullName>
    </recommendedName>
    <alternativeName>
        <fullName evidence="7">Choline phosphatase 6</fullName>
    </alternativeName>
    <alternativeName>
        <fullName evidence="9">Mitochondrial phospholipase</fullName>
    </alternativeName>
    <alternativeName>
        <fullName evidence="8">Phosphatidylcholine-hydrolyzing phospholipase D6</fullName>
    </alternativeName>
    <alternativeName>
        <fullName evidence="6">Phospholipase D6</fullName>
    </alternativeName>
</protein>
<keyword evidence="3" id="KW-0443">Lipid metabolism</keyword>
<dbReference type="CDD" id="cd09171">
    <property type="entry name" value="PLDc_vPLD6_like"/>
    <property type="match status" value="1"/>
</dbReference>
<dbReference type="InterPro" id="IPR001736">
    <property type="entry name" value="PLipase_D/transphosphatidylase"/>
</dbReference>
<sequence>MLLTGETSLLMYLYSKSRRRRGKAGVLSNTPVFHKVLFFPDKQIPCQKYLLSPKGCTRTKCSYSHDETSSFLQLIRHVLKSQRSIDLCIFSITCNELAHAVLLKYRQGAKVRVITDTEYMNLNGSKIPDFMTEGISVRHDRSSYLMHHKFLILDGNVVVTGSFNWTQSAVIGNNENVLVTNHADVVQPYLDEFDKLWAKFDVEKRG</sequence>
<keyword evidence="2" id="KW-0442">Lipid degradation</keyword>
<evidence type="ECO:0000256" key="3">
    <source>
        <dbReference type="ARBA" id="ARBA00023098"/>
    </source>
</evidence>
<reference evidence="14 15" key="1">
    <citation type="submission" date="2024-02" db="EMBL/GenBank/DDBJ databases">
        <authorList>
            <person name="Daric V."/>
            <person name="Darras S."/>
        </authorList>
    </citation>
    <scope>NUCLEOTIDE SEQUENCE [LARGE SCALE GENOMIC DNA]</scope>
</reference>